<protein>
    <submittedName>
        <fullName evidence="2">Uncharacterized protein</fullName>
    </submittedName>
</protein>
<organism evidence="2 3">
    <name type="scientific">Acinetobacter baumannii</name>
    <dbReference type="NCBI Taxonomy" id="470"/>
    <lineage>
        <taxon>Bacteria</taxon>
        <taxon>Pseudomonadati</taxon>
        <taxon>Pseudomonadota</taxon>
        <taxon>Gammaproteobacteria</taxon>
        <taxon>Moraxellales</taxon>
        <taxon>Moraxellaceae</taxon>
        <taxon>Acinetobacter</taxon>
        <taxon>Acinetobacter calcoaceticus/baumannii complex</taxon>
    </lineage>
</organism>
<accession>A0A241YVC9</accession>
<dbReference type="Proteomes" id="UP000315888">
    <property type="component" value="Unassembled WGS sequence"/>
</dbReference>
<dbReference type="RefSeq" id="WP_001288256.1">
    <property type="nucleotide sequence ID" value="NZ_AP031579.1"/>
</dbReference>
<sequence length="121" mass="13864">MSEEQIEKQIQAKGLNAPRITPDQLDSKIKNVYYHSPLANVDPKQAMDEKTYQALRCLTFCTIVLENGFTVTGESACVAPENFDPFIGQEVAYKNAREKIWQLEGYLLKEKLYQADLDKQF</sequence>
<reference evidence="2 3" key="1">
    <citation type="submission" date="2019-06" db="EMBL/GenBank/DDBJ databases">
        <title>A Diverse Panel of Clinical Acinetobacter baumannii for Research Use.</title>
        <authorList>
            <person name="Mcgann P."/>
            <person name="Snesrud E."/>
            <person name="Galac M.R."/>
        </authorList>
    </citation>
    <scope>NUCLEOTIDE SEQUENCE [LARGE SCALE GENOMIC DNA]</scope>
    <source>
        <strain evidence="2 3">MRSN14237</strain>
    </source>
</reference>
<reference evidence="1 4" key="2">
    <citation type="submission" date="2020-09" db="EMBL/GenBank/DDBJ databases">
        <title>Carbapenem-Resistant Acinetobacter baumannii devoid of typical resistance factors.</title>
        <authorList>
            <person name="Hoffmann M."/>
            <person name="Luo Y."/>
            <person name="Strain E."/>
            <person name="Rand H."/>
            <person name="Javkar K.G."/>
        </authorList>
    </citation>
    <scope>NUCLEOTIDE SEQUENCE [LARGE SCALE GENOMIC DNA]</scope>
    <source>
        <strain evidence="1 4">CFSAN093705</strain>
    </source>
</reference>
<dbReference type="EMBL" id="VHGY01000048">
    <property type="protein sequence ID" value="TPU61316.1"/>
    <property type="molecule type" value="Genomic_DNA"/>
</dbReference>
<dbReference type="Pfam" id="PF13876">
    <property type="entry name" value="Phage_gp49_66"/>
    <property type="match status" value="1"/>
</dbReference>
<dbReference type="AlphaFoldDB" id="A0A241YVC9"/>
<evidence type="ECO:0000313" key="2">
    <source>
        <dbReference type="EMBL" id="TPU61316.1"/>
    </source>
</evidence>
<dbReference type="InterPro" id="IPR025915">
    <property type="entry name" value="Phage_gp49_66"/>
</dbReference>
<proteinExistence type="predicted"/>
<evidence type="ECO:0000313" key="4">
    <source>
        <dbReference type="Proteomes" id="UP000516419"/>
    </source>
</evidence>
<evidence type="ECO:0000313" key="1">
    <source>
        <dbReference type="EMBL" id="QNV20640.1"/>
    </source>
</evidence>
<evidence type="ECO:0000313" key="3">
    <source>
        <dbReference type="Proteomes" id="UP000315888"/>
    </source>
</evidence>
<dbReference type="EMBL" id="CP061525">
    <property type="protein sequence ID" value="QNV20640.1"/>
    <property type="molecule type" value="Genomic_DNA"/>
</dbReference>
<dbReference type="Proteomes" id="UP000516419">
    <property type="component" value="Chromosome"/>
</dbReference>
<name>A0A241YVC9_ACIBA</name>
<gene>
    <name evidence="2" type="ORF">FJU42_16085</name>
    <name evidence="1" type="ORF">FQZ18_12790</name>
</gene>